<dbReference type="GO" id="GO:0005737">
    <property type="term" value="C:cytoplasm"/>
    <property type="evidence" value="ECO:0007669"/>
    <property type="project" value="TreeGrafter"/>
</dbReference>
<accession>A0A3M2JB43</accession>
<keyword evidence="3" id="KW-1185">Reference proteome</keyword>
<dbReference type="RefSeq" id="WP_122149345.1">
    <property type="nucleotide sequence ID" value="NZ_RFFI01000049.1"/>
</dbReference>
<dbReference type="PANTHER" id="PTHR48100">
    <property type="entry name" value="BROAD-SPECIFICITY PHOSPHATASE YOR283W-RELATED"/>
    <property type="match status" value="1"/>
</dbReference>
<dbReference type="InterPro" id="IPR050275">
    <property type="entry name" value="PGM_Phosphatase"/>
</dbReference>
<sequence length="189" mass="19675">MTAVLLVRHGATAWTGERRLQGRTDVDLSEQGRADVRALAPAVAAWAPRTVVVSPLARARSTAAILVSGWDAAPEPLVDDRWAEHGLGDWEGRTPDEIGPDYARWRAGEVVPPGGEPAASTRDRVAAALHDAAALPGPVLVVAHGGVVRAALDVGLGLGAAHLVPAGAPSLTVLDVESGRARLRHYNVV</sequence>
<proteinExistence type="predicted"/>
<dbReference type="SMART" id="SM00855">
    <property type="entry name" value="PGAM"/>
    <property type="match status" value="1"/>
</dbReference>
<name>A0A3M2JB43_9CELL</name>
<evidence type="ECO:0000256" key="1">
    <source>
        <dbReference type="PIRSR" id="PIRSR613078-2"/>
    </source>
</evidence>
<evidence type="ECO:0000313" key="2">
    <source>
        <dbReference type="EMBL" id="RMI09426.1"/>
    </source>
</evidence>
<gene>
    <name evidence="2" type="ORF">EBM89_10290</name>
</gene>
<evidence type="ECO:0000313" key="3">
    <source>
        <dbReference type="Proteomes" id="UP000269289"/>
    </source>
</evidence>
<dbReference type="PANTHER" id="PTHR48100:SF1">
    <property type="entry name" value="HISTIDINE PHOSPHATASE FAMILY PROTEIN-RELATED"/>
    <property type="match status" value="1"/>
</dbReference>
<dbReference type="CDD" id="cd07067">
    <property type="entry name" value="HP_PGM_like"/>
    <property type="match status" value="1"/>
</dbReference>
<reference evidence="2 3" key="1">
    <citation type="submission" date="2018-10" db="EMBL/GenBank/DDBJ databases">
        <title>Isolation, diversity and antifungal activity of actinobacteria from wheat.</title>
        <authorList>
            <person name="Han C."/>
        </authorList>
    </citation>
    <scope>NUCLEOTIDE SEQUENCE [LARGE SCALE GENOMIC DNA]</scope>
    <source>
        <strain evidence="2 3">NEAU-YY56</strain>
    </source>
</reference>
<dbReference type="InterPro" id="IPR029033">
    <property type="entry name" value="His_PPase_superfam"/>
</dbReference>
<dbReference type="Proteomes" id="UP000269289">
    <property type="component" value="Unassembled WGS sequence"/>
</dbReference>
<dbReference type="GO" id="GO:0016791">
    <property type="term" value="F:phosphatase activity"/>
    <property type="evidence" value="ECO:0007669"/>
    <property type="project" value="TreeGrafter"/>
</dbReference>
<comment type="caution">
    <text evidence="2">The sequence shown here is derived from an EMBL/GenBank/DDBJ whole genome shotgun (WGS) entry which is preliminary data.</text>
</comment>
<dbReference type="SUPFAM" id="SSF53254">
    <property type="entry name" value="Phosphoglycerate mutase-like"/>
    <property type="match status" value="1"/>
</dbReference>
<dbReference type="OrthoDB" id="4697614at2"/>
<dbReference type="InterPro" id="IPR013078">
    <property type="entry name" value="His_Pase_superF_clade-1"/>
</dbReference>
<dbReference type="Gene3D" id="3.40.50.1240">
    <property type="entry name" value="Phosphoglycerate mutase-like"/>
    <property type="match status" value="1"/>
</dbReference>
<dbReference type="Pfam" id="PF00300">
    <property type="entry name" value="His_Phos_1"/>
    <property type="match status" value="1"/>
</dbReference>
<organism evidence="2 3">
    <name type="scientific">Cellulomonas triticagri</name>
    <dbReference type="NCBI Taxonomy" id="2483352"/>
    <lineage>
        <taxon>Bacteria</taxon>
        <taxon>Bacillati</taxon>
        <taxon>Actinomycetota</taxon>
        <taxon>Actinomycetes</taxon>
        <taxon>Micrococcales</taxon>
        <taxon>Cellulomonadaceae</taxon>
        <taxon>Cellulomonas</taxon>
    </lineage>
</organism>
<feature type="binding site" evidence="1">
    <location>
        <position position="58"/>
    </location>
    <ligand>
        <name>substrate</name>
    </ligand>
</feature>
<dbReference type="AlphaFoldDB" id="A0A3M2JB43"/>
<protein>
    <submittedName>
        <fullName evidence="2">Histidine phosphatase family protein</fullName>
    </submittedName>
</protein>
<dbReference type="EMBL" id="RFFI01000049">
    <property type="protein sequence ID" value="RMI09426.1"/>
    <property type="molecule type" value="Genomic_DNA"/>
</dbReference>